<protein>
    <recommendedName>
        <fullName evidence="16">A-kinase anchor protein 13</fullName>
    </recommendedName>
</protein>
<dbReference type="PROSITE" id="PS50010">
    <property type="entry name" value="DH_2"/>
    <property type="match status" value="1"/>
</dbReference>
<dbReference type="Pfam" id="PF00621">
    <property type="entry name" value="RhoGEF"/>
    <property type="match status" value="1"/>
</dbReference>
<feature type="compositionally biased region" description="Basic and acidic residues" evidence="10">
    <location>
        <begin position="2613"/>
        <end position="2622"/>
    </location>
</feature>
<feature type="compositionally biased region" description="Basic and acidic residues" evidence="10">
    <location>
        <begin position="2477"/>
        <end position="2490"/>
    </location>
</feature>
<feature type="compositionally biased region" description="Basic and acidic residues" evidence="10">
    <location>
        <begin position="2501"/>
        <end position="2510"/>
    </location>
</feature>
<dbReference type="InterPro" id="IPR001849">
    <property type="entry name" value="PH_domain"/>
</dbReference>
<feature type="compositionally biased region" description="Low complexity" evidence="10">
    <location>
        <begin position="814"/>
        <end position="823"/>
    </location>
</feature>
<evidence type="ECO:0000256" key="3">
    <source>
        <dbReference type="ARBA" id="ARBA00022553"/>
    </source>
</evidence>
<evidence type="ECO:0000256" key="6">
    <source>
        <dbReference type="ARBA" id="ARBA00022771"/>
    </source>
</evidence>
<dbReference type="PROSITE" id="PS00479">
    <property type="entry name" value="ZF_DAG_PE_1"/>
    <property type="match status" value="1"/>
</dbReference>
<feature type="region of interest" description="Disordered" evidence="10">
    <location>
        <begin position="2581"/>
        <end position="2654"/>
    </location>
</feature>
<feature type="compositionally biased region" description="Polar residues" evidence="10">
    <location>
        <begin position="600"/>
        <end position="630"/>
    </location>
</feature>
<dbReference type="SUPFAM" id="SSF50729">
    <property type="entry name" value="PH domain-like"/>
    <property type="match status" value="1"/>
</dbReference>
<feature type="compositionally biased region" description="Low complexity" evidence="10">
    <location>
        <begin position="2462"/>
        <end position="2475"/>
    </location>
</feature>
<feature type="coiled-coil region" evidence="9">
    <location>
        <begin position="2263"/>
        <end position="2290"/>
    </location>
</feature>
<evidence type="ECO:0000256" key="2">
    <source>
        <dbReference type="ARBA" id="ARBA00022490"/>
    </source>
</evidence>
<feature type="region of interest" description="Disordered" evidence="10">
    <location>
        <begin position="2536"/>
        <end position="2555"/>
    </location>
</feature>
<dbReference type="Pfam" id="PF17838">
    <property type="entry name" value="PH_16"/>
    <property type="match status" value="1"/>
</dbReference>
<keyword evidence="3" id="KW-0597">Phosphoprotein</keyword>
<dbReference type="CDD" id="cd00160">
    <property type="entry name" value="RhoGEF"/>
    <property type="match status" value="1"/>
</dbReference>
<dbReference type="EMBL" id="JAROKS010000012">
    <property type="protein sequence ID" value="KAK1798520.1"/>
    <property type="molecule type" value="Genomic_DNA"/>
</dbReference>
<dbReference type="PROSITE" id="PS50003">
    <property type="entry name" value="PH_DOMAIN"/>
    <property type="match status" value="1"/>
</dbReference>
<dbReference type="FunFam" id="1.20.900.10:FF:000004">
    <property type="entry name" value="Rho guanine nucleotide exchange factor 2"/>
    <property type="match status" value="1"/>
</dbReference>
<dbReference type="GO" id="GO:0015629">
    <property type="term" value="C:actin cytoskeleton"/>
    <property type="evidence" value="ECO:0007669"/>
    <property type="project" value="TreeGrafter"/>
</dbReference>
<feature type="region of interest" description="Disordered" evidence="10">
    <location>
        <begin position="461"/>
        <end position="695"/>
    </location>
</feature>
<feature type="compositionally biased region" description="Polar residues" evidence="10">
    <location>
        <begin position="641"/>
        <end position="655"/>
    </location>
</feature>
<dbReference type="GO" id="GO:0005078">
    <property type="term" value="F:MAP-kinase scaffold activity"/>
    <property type="evidence" value="ECO:0007669"/>
    <property type="project" value="TreeGrafter"/>
</dbReference>
<feature type="compositionally biased region" description="Basic and acidic residues" evidence="10">
    <location>
        <begin position="659"/>
        <end position="672"/>
    </location>
</feature>
<feature type="compositionally biased region" description="Basic residues" evidence="10">
    <location>
        <begin position="2673"/>
        <end position="2683"/>
    </location>
</feature>
<feature type="region of interest" description="Disordered" evidence="10">
    <location>
        <begin position="1357"/>
        <end position="1390"/>
    </location>
</feature>
<evidence type="ECO:0000256" key="9">
    <source>
        <dbReference type="SAM" id="Coils"/>
    </source>
</evidence>
<dbReference type="PANTHER" id="PTHR13944:SF18">
    <property type="entry name" value="A-KINASE ANCHOR PROTEIN 13"/>
    <property type="match status" value="1"/>
</dbReference>
<feature type="region of interest" description="Disordered" evidence="10">
    <location>
        <begin position="2668"/>
        <end position="2694"/>
    </location>
</feature>
<proteinExistence type="predicted"/>
<feature type="domain" description="PH" evidence="11">
    <location>
        <begin position="2143"/>
        <end position="2245"/>
    </location>
</feature>
<feature type="region of interest" description="Disordered" evidence="10">
    <location>
        <begin position="1597"/>
        <end position="1619"/>
    </location>
</feature>
<evidence type="ECO:0000256" key="8">
    <source>
        <dbReference type="ARBA" id="ARBA00023054"/>
    </source>
</evidence>
<feature type="compositionally biased region" description="Basic and acidic residues" evidence="10">
    <location>
        <begin position="1004"/>
        <end position="1028"/>
    </location>
</feature>
<dbReference type="GO" id="GO:0016020">
    <property type="term" value="C:membrane"/>
    <property type="evidence" value="ECO:0007669"/>
    <property type="project" value="TreeGrafter"/>
</dbReference>
<dbReference type="Gene3D" id="2.30.29.30">
    <property type="entry name" value="Pleckstrin-homology domain (PH domain)/Phosphotyrosine-binding domain (PTB)"/>
    <property type="match status" value="1"/>
</dbReference>
<feature type="domain" description="DH" evidence="12">
    <location>
        <begin position="1905"/>
        <end position="2102"/>
    </location>
</feature>
<feature type="compositionally biased region" description="Polar residues" evidence="10">
    <location>
        <begin position="548"/>
        <end position="561"/>
    </location>
</feature>
<dbReference type="PANTHER" id="PTHR13944">
    <property type="entry name" value="AGAP007712-PA"/>
    <property type="match status" value="1"/>
</dbReference>
<dbReference type="CDD" id="cd20878">
    <property type="entry name" value="C1_AKAP13"/>
    <property type="match status" value="1"/>
</dbReference>
<gene>
    <name evidence="14" type="ORF">P4O66_006820</name>
</gene>
<dbReference type="GO" id="GO:0035023">
    <property type="term" value="P:regulation of Rho protein signal transduction"/>
    <property type="evidence" value="ECO:0007669"/>
    <property type="project" value="TreeGrafter"/>
</dbReference>
<dbReference type="InterPro" id="IPR046349">
    <property type="entry name" value="C1-like_sf"/>
</dbReference>
<dbReference type="Gene3D" id="1.20.900.10">
    <property type="entry name" value="Dbl homology (DH) domain"/>
    <property type="match status" value="1"/>
</dbReference>
<dbReference type="InterPro" id="IPR002219">
    <property type="entry name" value="PKC_DAG/PE"/>
</dbReference>
<dbReference type="GO" id="GO:0071875">
    <property type="term" value="P:adrenergic receptor signaling pathway"/>
    <property type="evidence" value="ECO:0007669"/>
    <property type="project" value="TreeGrafter"/>
</dbReference>
<name>A0AAD8ZGB2_9TELE</name>
<keyword evidence="8 9" id="KW-0175">Coiled coil</keyword>
<dbReference type="GO" id="GO:0005085">
    <property type="term" value="F:guanyl-nucleotide exchange factor activity"/>
    <property type="evidence" value="ECO:0007669"/>
    <property type="project" value="UniProtKB-KW"/>
</dbReference>
<dbReference type="SUPFAM" id="SSF48065">
    <property type="entry name" value="DBL homology domain (DH-domain)"/>
    <property type="match status" value="1"/>
</dbReference>
<accession>A0AAD8ZGB2</accession>
<evidence type="ECO:0000256" key="10">
    <source>
        <dbReference type="SAM" id="MobiDB-lite"/>
    </source>
</evidence>
<feature type="region of interest" description="Disordered" evidence="10">
    <location>
        <begin position="753"/>
        <end position="856"/>
    </location>
</feature>
<dbReference type="SMART" id="SM00233">
    <property type="entry name" value="PH"/>
    <property type="match status" value="1"/>
</dbReference>
<feature type="region of interest" description="Disordered" evidence="10">
    <location>
        <begin position="1465"/>
        <end position="1507"/>
    </location>
</feature>
<evidence type="ECO:0000313" key="15">
    <source>
        <dbReference type="Proteomes" id="UP001239994"/>
    </source>
</evidence>
<dbReference type="Gene3D" id="3.30.60.20">
    <property type="match status" value="1"/>
</dbReference>
<feature type="compositionally biased region" description="Basic and acidic residues" evidence="10">
    <location>
        <begin position="631"/>
        <end position="640"/>
    </location>
</feature>
<feature type="region of interest" description="Disordered" evidence="10">
    <location>
        <begin position="1670"/>
        <end position="1693"/>
    </location>
</feature>
<feature type="compositionally biased region" description="Basic and acidic residues" evidence="10">
    <location>
        <begin position="492"/>
        <end position="501"/>
    </location>
</feature>
<feature type="compositionally biased region" description="Polar residues" evidence="10">
    <location>
        <begin position="1060"/>
        <end position="1073"/>
    </location>
</feature>
<feature type="compositionally biased region" description="Polar residues" evidence="10">
    <location>
        <begin position="753"/>
        <end position="763"/>
    </location>
</feature>
<dbReference type="PROSITE" id="PS50081">
    <property type="entry name" value="ZF_DAG_PE_2"/>
    <property type="match status" value="1"/>
</dbReference>
<evidence type="ECO:0000259" key="12">
    <source>
        <dbReference type="PROSITE" id="PS50010"/>
    </source>
</evidence>
<dbReference type="Proteomes" id="UP001239994">
    <property type="component" value="Unassembled WGS sequence"/>
</dbReference>
<dbReference type="SMART" id="SM00109">
    <property type="entry name" value="C1"/>
    <property type="match status" value="1"/>
</dbReference>
<feature type="compositionally biased region" description="Polar residues" evidence="10">
    <location>
        <begin position="2594"/>
        <end position="2612"/>
    </location>
</feature>
<dbReference type="InterPro" id="IPR011993">
    <property type="entry name" value="PH-like_dom_sf"/>
</dbReference>
<feature type="compositionally biased region" description="Basic and acidic residues" evidence="10">
    <location>
        <begin position="2581"/>
        <end position="2593"/>
    </location>
</feature>
<evidence type="ECO:0008006" key="16">
    <source>
        <dbReference type="Google" id="ProtNLM"/>
    </source>
</evidence>
<comment type="caution">
    <text evidence="14">The sequence shown here is derived from an EMBL/GenBank/DDBJ whole genome shotgun (WGS) entry which is preliminary data.</text>
</comment>
<dbReference type="SUPFAM" id="SSF57889">
    <property type="entry name" value="Cysteine-rich domain"/>
    <property type="match status" value="1"/>
</dbReference>
<dbReference type="InterPro" id="IPR035899">
    <property type="entry name" value="DBL_dom_sf"/>
</dbReference>
<evidence type="ECO:0000256" key="7">
    <source>
        <dbReference type="ARBA" id="ARBA00022833"/>
    </source>
</evidence>
<feature type="non-terminal residue" evidence="14">
    <location>
        <position position="2737"/>
    </location>
</feature>
<feature type="domain" description="Phorbol-ester/DAG-type" evidence="13">
    <location>
        <begin position="1695"/>
        <end position="1742"/>
    </location>
</feature>
<dbReference type="Pfam" id="PF00130">
    <property type="entry name" value="C1_1"/>
    <property type="match status" value="1"/>
</dbReference>
<sequence length="2737" mass="304924">MKQGSGRSPVQPLPGTCLFLRRDPELSARYGRGGPAEAWAWWTAGVVCHSEAPVRRGLHKEEGCFVGRTMLLSATAERIHHKTLLCCLVLQGSCVLTIQLSDEELGVGVFEGEDVELFLVLTGSTQRHVSSILRLSRDTLQLVCPAHDCCETVVVTLCWADPHGLVHQLASEHMCFTQDLAFDMAHFLVGSVGHADMLEGVLLLDEHQIPLQECERLDQSLALALAHLTPPPGLNLLGNSGDPEPQETLLHFAARRGLCRVASFLLQQPGARDALALPNKQGATPASLAHSSGHRALLELLTQWLVSGRETTGTRHSTETRHHVSSGACVVQHHPCLNTYTLSVGTQPGTAPRNLQADVQDLRHLIFQGGAARDHADVAETKGACFEQLQHDSLDSGEQGSTPACVKGSVDERAHCEDLLWCEEGDSVLGSSAISEEERVCSRGNVEGDYGARVPGAVACVGGPGREGDSGDSLQSQSEGESRAVQAPSCGKEGEETDRAQDLICETQGSTEGPSEEVQEEGCSSERPNQPLEKELSEHRGASGDMGITQSLDTPESSDGDSCSHDTDSSDETKVENGNTDSLELEGKRVHKELPDLTPATDQLSNSSCEKGGNETNVSRVTCSSPSSTVDTEHFLKDSQEINTRQNCCDQTSDSYEIGAKEQEKDEGHNSEVQEDGTPDILSPSTETESRKEQCDITCHHRDISDNTLEDRCQEKSNFEETNEPQAFLGPECNGHILHYSGFELDVSSSVTFNAVSGNNSPLLEQETEASSKEKLDTGEQDPTEVSETAARSESERQQSRSTSYVSLHEPGTEPESPTTTSEDTLELDESESWATDVAQGISCSDQPDGPQKYTLNSDFQQVAWLEDTRNKGNKDLLERHDSFEDQTAEIMLESGYVHNTQDMNFLPHENSENIPDPGDGVTPQNSVVDHPGDMEELRDTGNSENSQTIREEKLQLCLDHSNSEGGVLPTLNATDLVEDSLLFEEQPSVTVLRGDASSKPVVRKTDSARTETSETQEVQEKESELHQNTHVKALQKGLVTETDVPLENQVDLPTETCPDVNSSNDASMQGRRSQGPHVGNKRQFADNGTFCWKMYERHKRRYSLCERGGGAVDVVLIKIQRERNFLFHDCTQESNNSKAQEKRRNSVCTALILYCNREGFTSRVPGRVVFSENGIQVLNRCIFTAYHVESLQQIKFPSQSHRYTFLSDERIHAHMVQPKLNRACLLAKQEDVLQSPALQQESPRLPAQGSTGSATVRDSGSDTDGFISTDTGEDNIFRKEEEVVGAGNPASEVSASCSSTDNAAILGPPISSAESSKEAQRVDGFAAAVDADEEAKDRLTEVPLCSSLLHSSRRSQSPFRRHSWEPGINWGAGGDMSQRSSVRSAGNSKPVFHRRSHSFTCYATDSHFSCDLDEISQLLLSIGARFLHARLVCSSEQELTQLAFGRAECMRTPGRYSLEGLAAEQDDGKGWQPQRWGPSQGQRGERRGSHVSLPEEGPESDQGEHHCLDDQKLRRYLPVRRSGQSMTLPLQASVSMLAISQRDIDVGRNRRKRRISFVFNISSVLQKYKTDFATNSSSDEEDSISLRSYASTSSSLGYSITEEEPGPLKEGFEGKSGTKMSRTFSYLKSKMYKKTRASLPGLMVPSVMLTYRKLFVHGRYLKVPGLNGEEEKDKEKNREKDREAKDREKKAVSGHLFSSVTLSHTASCQHCNKPLSTKDAVSCTSCNVCVHKSCRDNIPVCPKGKVEVVCLIGDFIQKQQLVIPELTTMPGVTLRVKNSAPRERPWSAILSPDDQHLGVAPRRHTSIMPFNSSNLSKSMSISNIAVFDDMSIKGLRYLSQSTDSLHKVSKVVESTESLIDEGTEMIDGQLMGEFEAETKELEADSWSFTTDKKYLKKLRKDVIKRQDVIYELIQTEMHHLRTLRIMADVYSKGLLKEVQLEMQTVEKMFPVLDDLLELHTLFFNSLLDRRREARQEGADDCIVIHRIGDVLVSQFSGSNAESMKKVYGKFCSRHSEAVNLYKELHAKDKRFQAFIRKKMSSSVVRRLSIPECILLVTQRITKYPVLMQRILQHTKDHEEDFEDLTQALHLVKEVIAAVDRKVNEHEKKRRLKEIYSRTDGKSIMRMKSGQMFAREDLIRGRKLLHDGPLQLKNSAGRLKDVQALLLTDVLVFLQEKDQKYVFASLDQRATVISLQKLIVREVANEDRGLFLITAGIKHPEMVEVHATSREERNTWMKLLQGAMHSIEKDDDEGIPSETEEDKKLLESKAKEMRDMLQRKDDQILALLQEKMKLFHDMCEYGSTDDAGLSIKMLFRACSDETPKGETLMKDAIREVEMLQTLVNSSLGGAMGQQVDGGVGTAASVCLPRRADTFGGFDSHQMNTSKNAEGGEPEDLRRTESDSILKKGGNAHLLLLLKRNSEQVLSSATHLHDLLNSLQAVVVQQDTLVEDQRQALSERTSSRSSLRTSSRPPSLVEQEKQRSLERHRQDAAALQRQQTAHAEERRRREKEWEAREKELAERELLLHAREDEARRGRRELEEAQQELQGRKEDYQRDLERLRDSQRRLERDKELLQREMEKVEHLRETEDRLNRTLSSTSEDSLNVQGSTGSLEREPGEADRALSPMKSSLSRVDSKQKSRNLNPFSLGPRAASGEKQIPSCLLQLTRAKDKKEKKKKKSKVKPSREAGHLHPFPQSPICCHWPSLPWMERFSSAELRFDTSRPVISSDAKLAAPAE</sequence>
<feature type="region of interest" description="Disordered" evidence="10">
    <location>
        <begin position="995"/>
        <end position="1029"/>
    </location>
</feature>
<organism evidence="14 15">
    <name type="scientific">Electrophorus voltai</name>
    <dbReference type="NCBI Taxonomy" id="2609070"/>
    <lineage>
        <taxon>Eukaryota</taxon>
        <taxon>Metazoa</taxon>
        <taxon>Chordata</taxon>
        <taxon>Craniata</taxon>
        <taxon>Vertebrata</taxon>
        <taxon>Euteleostomi</taxon>
        <taxon>Actinopterygii</taxon>
        <taxon>Neopterygii</taxon>
        <taxon>Teleostei</taxon>
        <taxon>Ostariophysi</taxon>
        <taxon>Gymnotiformes</taxon>
        <taxon>Gymnotoidei</taxon>
        <taxon>Gymnotidae</taxon>
        <taxon>Electrophorus</taxon>
    </lineage>
</organism>
<evidence type="ECO:0000313" key="14">
    <source>
        <dbReference type="EMBL" id="KAK1798520.1"/>
    </source>
</evidence>
<evidence type="ECO:0000259" key="11">
    <source>
        <dbReference type="PROSITE" id="PS50003"/>
    </source>
</evidence>
<evidence type="ECO:0000256" key="4">
    <source>
        <dbReference type="ARBA" id="ARBA00022658"/>
    </source>
</evidence>
<reference evidence="14" key="1">
    <citation type="submission" date="2023-03" db="EMBL/GenBank/DDBJ databases">
        <title>Electrophorus voltai genome.</title>
        <authorList>
            <person name="Bian C."/>
        </authorList>
    </citation>
    <scope>NUCLEOTIDE SEQUENCE</scope>
    <source>
        <strain evidence="14">CB-2022</strain>
        <tissue evidence="14">Muscle</tissue>
    </source>
</reference>
<feature type="region of interest" description="Disordered" evidence="10">
    <location>
        <begin position="1236"/>
        <end position="1275"/>
    </location>
</feature>
<feature type="compositionally biased region" description="Polar residues" evidence="10">
    <location>
        <begin position="1237"/>
        <end position="1259"/>
    </location>
</feature>
<feature type="region of interest" description="Disordered" evidence="10">
    <location>
        <begin position="1051"/>
        <end position="1081"/>
    </location>
</feature>
<dbReference type="FunFam" id="2.30.29.30:FF:000021">
    <property type="entry name" value="Rho guanine nucleotide exchange factor 2"/>
    <property type="match status" value="1"/>
</dbReference>
<keyword evidence="5" id="KW-0479">Metal-binding</keyword>
<evidence type="ECO:0000259" key="13">
    <source>
        <dbReference type="PROSITE" id="PS50081"/>
    </source>
</evidence>
<feature type="compositionally biased region" description="Polar residues" evidence="10">
    <location>
        <begin position="1378"/>
        <end position="1388"/>
    </location>
</feature>
<keyword evidence="4" id="KW-0344">Guanine-nucleotide releasing factor</keyword>
<feature type="compositionally biased region" description="Basic and acidic residues" evidence="10">
    <location>
        <begin position="585"/>
        <end position="595"/>
    </location>
</feature>
<feature type="region of interest" description="Disordered" evidence="10">
    <location>
        <begin position="2376"/>
        <end position="2400"/>
    </location>
</feature>
<comment type="subcellular location">
    <subcellularLocation>
        <location evidence="1">Cytoplasm</location>
    </subcellularLocation>
</comment>
<dbReference type="SMART" id="SM00325">
    <property type="entry name" value="RhoGEF"/>
    <property type="match status" value="1"/>
</dbReference>
<dbReference type="GO" id="GO:0008270">
    <property type="term" value="F:zinc ion binding"/>
    <property type="evidence" value="ECO:0007669"/>
    <property type="project" value="UniProtKB-KW"/>
</dbReference>
<keyword evidence="6" id="KW-0863">Zinc-finger</keyword>
<keyword evidence="2" id="KW-0963">Cytoplasm</keyword>
<feature type="region of interest" description="Disordered" evidence="10">
    <location>
        <begin position="2453"/>
        <end position="2510"/>
    </location>
</feature>
<keyword evidence="7" id="KW-0862">Zinc</keyword>
<dbReference type="InterPro" id="IPR000219">
    <property type="entry name" value="DH_dom"/>
</dbReference>
<dbReference type="CDD" id="cd13392">
    <property type="entry name" value="PH_AKAP13"/>
    <property type="match status" value="1"/>
</dbReference>
<feature type="compositionally biased region" description="Basic and acidic residues" evidence="10">
    <location>
        <begin position="562"/>
        <end position="575"/>
    </location>
</feature>
<evidence type="ECO:0000256" key="5">
    <source>
        <dbReference type="ARBA" id="ARBA00022723"/>
    </source>
</evidence>
<dbReference type="Gene3D" id="1.25.40.20">
    <property type="entry name" value="Ankyrin repeat-containing domain"/>
    <property type="match status" value="1"/>
</dbReference>
<dbReference type="GO" id="GO:0043123">
    <property type="term" value="P:positive regulation of canonical NF-kappaB signal transduction"/>
    <property type="evidence" value="ECO:0007669"/>
    <property type="project" value="TreeGrafter"/>
</dbReference>
<feature type="compositionally biased region" description="Basic and acidic residues" evidence="10">
    <location>
        <begin position="1670"/>
        <end position="1692"/>
    </location>
</feature>
<dbReference type="GO" id="GO:0005737">
    <property type="term" value="C:cytoplasm"/>
    <property type="evidence" value="ECO:0007669"/>
    <property type="project" value="UniProtKB-SubCell"/>
</dbReference>
<feature type="compositionally biased region" description="Basic and acidic residues" evidence="10">
    <location>
        <begin position="532"/>
        <end position="542"/>
    </location>
</feature>
<keyword evidence="15" id="KW-1185">Reference proteome</keyword>
<dbReference type="InterPro" id="IPR036770">
    <property type="entry name" value="Ankyrin_rpt-contain_sf"/>
</dbReference>
<evidence type="ECO:0000256" key="1">
    <source>
        <dbReference type="ARBA" id="ARBA00004496"/>
    </source>
</evidence>
<dbReference type="InterPro" id="IPR041020">
    <property type="entry name" value="PH_16"/>
</dbReference>
<dbReference type="InterPro" id="IPR051632">
    <property type="entry name" value="Rho_GEF"/>
</dbReference>